<accession>A0A8H5CZU8</accession>
<evidence type="ECO:0000313" key="6">
    <source>
        <dbReference type="EMBL" id="KAF5350161.1"/>
    </source>
</evidence>
<evidence type="ECO:0000259" key="5">
    <source>
        <dbReference type="Pfam" id="PF08100"/>
    </source>
</evidence>
<dbReference type="InterPro" id="IPR029063">
    <property type="entry name" value="SAM-dependent_MTases_sf"/>
</dbReference>
<feature type="domain" description="O-methyltransferase C-terminal" evidence="4">
    <location>
        <begin position="273"/>
        <end position="416"/>
    </location>
</feature>
<dbReference type="GO" id="GO:0008171">
    <property type="term" value="F:O-methyltransferase activity"/>
    <property type="evidence" value="ECO:0007669"/>
    <property type="project" value="InterPro"/>
</dbReference>
<proteinExistence type="predicted"/>
<dbReference type="SUPFAM" id="SSF46785">
    <property type="entry name" value="Winged helix' DNA-binding domain"/>
    <property type="match status" value="1"/>
</dbReference>
<dbReference type="SUPFAM" id="SSF53335">
    <property type="entry name" value="S-adenosyl-L-methionine-dependent methyltransferases"/>
    <property type="match status" value="1"/>
</dbReference>
<evidence type="ECO:0000256" key="3">
    <source>
        <dbReference type="ARBA" id="ARBA00022691"/>
    </source>
</evidence>
<dbReference type="EMBL" id="JAACJO010000015">
    <property type="protein sequence ID" value="KAF5350161.1"/>
    <property type="molecule type" value="Genomic_DNA"/>
</dbReference>
<reference evidence="6 7" key="1">
    <citation type="journal article" date="2020" name="ISME J.">
        <title>Uncovering the hidden diversity of litter-decomposition mechanisms in mushroom-forming fungi.</title>
        <authorList>
            <person name="Floudas D."/>
            <person name="Bentzer J."/>
            <person name="Ahren D."/>
            <person name="Johansson T."/>
            <person name="Persson P."/>
            <person name="Tunlid A."/>
        </authorList>
    </citation>
    <scope>NUCLEOTIDE SEQUENCE [LARGE SCALE GENOMIC DNA]</scope>
    <source>
        <strain evidence="6 7">CBS 146.42</strain>
    </source>
</reference>
<dbReference type="InterPro" id="IPR036388">
    <property type="entry name" value="WH-like_DNA-bd_sf"/>
</dbReference>
<dbReference type="InterPro" id="IPR036390">
    <property type="entry name" value="WH_DNA-bd_sf"/>
</dbReference>
<organism evidence="6 7">
    <name type="scientific">Leucocoprinus leucothites</name>
    <dbReference type="NCBI Taxonomy" id="201217"/>
    <lineage>
        <taxon>Eukaryota</taxon>
        <taxon>Fungi</taxon>
        <taxon>Dikarya</taxon>
        <taxon>Basidiomycota</taxon>
        <taxon>Agaricomycotina</taxon>
        <taxon>Agaricomycetes</taxon>
        <taxon>Agaricomycetidae</taxon>
        <taxon>Agaricales</taxon>
        <taxon>Agaricineae</taxon>
        <taxon>Agaricaceae</taxon>
        <taxon>Leucocoprinus</taxon>
    </lineage>
</organism>
<keyword evidence="7" id="KW-1185">Reference proteome</keyword>
<evidence type="ECO:0000313" key="7">
    <source>
        <dbReference type="Proteomes" id="UP000559027"/>
    </source>
</evidence>
<dbReference type="InterPro" id="IPR012967">
    <property type="entry name" value="COMT_dimerisation"/>
</dbReference>
<dbReference type="Pfam" id="PF00891">
    <property type="entry name" value="Methyltransf_2"/>
    <property type="match status" value="1"/>
</dbReference>
<sequence length="436" mass="47901">MSDPISNISRLASIIMTSASNIETFYKADATKPLVPSLDDTDPHPLDATVHPLEVKHSLQALEGACAQLCATLARPDHTILNDVLKRYLVLLEPACLGVILRSRVADVLLDKPAGMPINEISEYCGVEPKKLSRVLRALCSSHIFREVSNNVFANNRLSMQLVSTNPMWSAGMHTVDEPIGKAAVHLADTLLDPEWGSSYAPEHTAFNRAAGYPRPLYEYLEGKDSEKGAEQGIRFGKAMVGWNRAADAGAIVSRYPWGQLSPGTVVNDLGGDLPERIQQAQGDVWPRECPEAIVEGRIEFKGIDLFTETPIPNCDVYLLKNVIHNLPSDLAHKVLTNTRRAMTPTSRILINEFIIQSPVRVPAGEIKSSQAPDPLLPNFGVGRIRLHYLDISMLTLLNSEERTLEDYVQLVEGSGLHLVKVWDLGESALLELALA</sequence>
<dbReference type="PROSITE" id="PS51683">
    <property type="entry name" value="SAM_OMT_II"/>
    <property type="match status" value="1"/>
</dbReference>
<evidence type="ECO:0000259" key="4">
    <source>
        <dbReference type="Pfam" id="PF00891"/>
    </source>
</evidence>
<keyword evidence="1" id="KW-0489">Methyltransferase</keyword>
<dbReference type="Gene3D" id="3.40.50.150">
    <property type="entry name" value="Vaccinia Virus protein VP39"/>
    <property type="match status" value="2"/>
</dbReference>
<dbReference type="PANTHER" id="PTHR43712:SF2">
    <property type="entry name" value="O-METHYLTRANSFERASE CICE"/>
    <property type="match status" value="1"/>
</dbReference>
<keyword evidence="3" id="KW-0949">S-adenosyl-L-methionine</keyword>
<evidence type="ECO:0008006" key="8">
    <source>
        <dbReference type="Google" id="ProtNLM"/>
    </source>
</evidence>
<comment type="caution">
    <text evidence="6">The sequence shown here is derived from an EMBL/GenBank/DDBJ whole genome shotgun (WGS) entry which is preliminary data.</text>
</comment>
<dbReference type="Proteomes" id="UP000559027">
    <property type="component" value="Unassembled WGS sequence"/>
</dbReference>
<keyword evidence="2" id="KW-0808">Transferase</keyword>
<dbReference type="InterPro" id="IPR001077">
    <property type="entry name" value="COMT_C"/>
</dbReference>
<dbReference type="Gene3D" id="1.10.10.10">
    <property type="entry name" value="Winged helix-like DNA-binding domain superfamily/Winged helix DNA-binding domain"/>
    <property type="match status" value="1"/>
</dbReference>
<evidence type="ECO:0000256" key="2">
    <source>
        <dbReference type="ARBA" id="ARBA00022679"/>
    </source>
</evidence>
<name>A0A8H5CZU8_9AGAR</name>
<feature type="domain" description="O-methyltransferase dimerisation" evidence="5">
    <location>
        <begin position="93"/>
        <end position="163"/>
    </location>
</feature>
<dbReference type="InterPro" id="IPR016461">
    <property type="entry name" value="COMT-like"/>
</dbReference>
<dbReference type="AlphaFoldDB" id="A0A8H5CZU8"/>
<dbReference type="PANTHER" id="PTHR43712">
    <property type="entry name" value="PUTATIVE (AFU_ORTHOLOGUE AFUA_4G14580)-RELATED"/>
    <property type="match status" value="1"/>
</dbReference>
<dbReference type="Pfam" id="PF08100">
    <property type="entry name" value="Dimerisation"/>
    <property type="match status" value="1"/>
</dbReference>
<dbReference type="OrthoDB" id="1606438at2759"/>
<evidence type="ECO:0000256" key="1">
    <source>
        <dbReference type="ARBA" id="ARBA00022603"/>
    </source>
</evidence>
<gene>
    <name evidence="6" type="ORF">D9756_009106</name>
</gene>
<dbReference type="GO" id="GO:0032259">
    <property type="term" value="P:methylation"/>
    <property type="evidence" value="ECO:0007669"/>
    <property type="project" value="UniProtKB-KW"/>
</dbReference>
<protein>
    <recommendedName>
        <fullName evidence="8">O-methyltransferase domain-containing protein</fullName>
    </recommendedName>
</protein>